<proteinExistence type="predicted"/>
<protein>
    <submittedName>
        <fullName evidence="1">Uncharacterized protein</fullName>
    </submittedName>
</protein>
<dbReference type="AlphaFoldDB" id="A0A3M7S0T8"/>
<evidence type="ECO:0000313" key="1">
    <source>
        <dbReference type="EMBL" id="RNA29433.1"/>
    </source>
</evidence>
<gene>
    <name evidence="1" type="ORF">BpHYR1_035096</name>
</gene>
<reference evidence="1 2" key="1">
    <citation type="journal article" date="2018" name="Sci. Rep.">
        <title>Genomic signatures of local adaptation to the degree of environmental predictability in rotifers.</title>
        <authorList>
            <person name="Franch-Gras L."/>
            <person name="Hahn C."/>
            <person name="Garcia-Roger E.M."/>
            <person name="Carmona M.J."/>
            <person name="Serra M."/>
            <person name="Gomez A."/>
        </authorList>
    </citation>
    <scope>NUCLEOTIDE SEQUENCE [LARGE SCALE GENOMIC DNA]</scope>
    <source>
        <strain evidence="1">HYR1</strain>
    </source>
</reference>
<organism evidence="1 2">
    <name type="scientific">Brachionus plicatilis</name>
    <name type="common">Marine rotifer</name>
    <name type="synonym">Brachionus muelleri</name>
    <dbReference type="NCBI Taxonomy" id="10195"/>
    <lineage>
        <taxon>Eukaryota</taxon>
        <taxon>Metazoa</taxon>
        <taxon>Spiralia</taxon>
        <taxon>Gnathifera</taxon>
        <taxon>Rotifera</taxon>
        <taxon>Eurotatoria</taxon>
        <taxon>Monogononta</taxon>
        <taxon>Pseudotrocha</taxon>
        <taxon>Ploima</taxon>
        <taxon>Brachionidae</taxon>
        <taxon>Brachionus</taxon>
    </lineage>
</organism>
<keyword evidence="2" id="KW-1185">Reference proteome</keyword>
<name>A0A3M7S0T8_BRAPC</name>
<evidence type="ECO:0000313" key="2">
    <source>
        <dbReference type="Proteomes" id="UP000276133"/>
    </source>
</evidence>
<comment type="caution">
    <text evidence="1">The sequence shown here is derived from an EMBL/GenBank/DDBJ whole genome shotgun (WGS) entry which is preliminary data.</text>
</comment>
<accession>A0A3M7S0T8</accession>
<sequence length="75" mass="8826">MSVFNQPIPSRNANTRLGRLVFKSQVLSQVNDLINPYLIRIKEEKKSQNQKISKNFHSRKIFFSSLKNVKIKNEH</sequence>
<dbReference type="Proteomes" id="UP000276133">
    <property type="component" value="Unassembled WGS sequence"/>
</dbReference>
<dbReference type="EMBL" id="REGN01002226">
    <property type="protein sequence ID" value="RNA29433.1"/>
    <property type="molecule type" value="Genomic_DNA"/>
</dbReference>